<sequence length="76" mass="9084">MMPWVWTLPWVWTYKHWTGRVVSLGGDEWFRRTIVLRLPFTTFAVVVAVSPPGRLYDPVEFPDPKFERWMRAFGGR</sequence>
<dbReference type="EMBL" id="KJ567041">
    <property type="protein sequence ID" value="AHZ95504.1"/>
    <property type="molecule type" value="Genomic_DNA"/>
</dbReference>
<accession>A0A059VKS1</accession>
<evidence type="ECO:0000313" key="2">
    <source>
        <dbReference type="Proteomes" id="UP000221944"/>
    </source>
</evidence>
<name>A0A059VKS1_9CAUD</name>
<gene>
    <name evidence="1" type="primary">50</name>
    <name evidence="1" type="ORF">PBI_ZAPNER_50</name>
</gene>
<dbReference type="RefSeq" id="YP_009963967.1">
    <property type="nucleotide sequence ID" value="NC_051724.1"/>
</dbReference>
<organism evidence="1 2">
    <name type="scientific">Mycobacterium phage Zapner</name>
    <dbReference type="NCBI Taxonomy" id="1486474"/>
    <lineage>
        <taxon>Viruses</taxon>
        <taxon>Duplodnaviria</taxon>
        <taxon>Heunggongvirae</taxon>
        <taxon>Uroviricota</taxon>
        <taxon>Caudoviricetes</taxon>
        <taxon>Gracegardnervirinae</taxon>
        <taxon>Avanivirus</taxon>
        <taxon>Avanivirus zapner</taxon>
    </lineage>
</organism>
<reference evidence="1 2" key="1">
    <citation type="submission" date="2014-03" db="EMBL/GenBank/DDBJ databases">
        <authorList>
            <person name="Kramer Z.J."/>
            <person name="Fasoranti T.O."/>
            <person name="Abrahim M.R."/>
            <person name="Adkins N.L."/>
            <person name="Burke K.A."/>
            <person name="Churilla B.M."/>
            <person name="Cohen K.L."/>
            <person name="Colicchio M.A."/>
            <person name="Genkil J.S."/>
            <person name="Prout A.K."/>
            <person name="Schafer C.E."/>
            <person name="Schwarz A.G."/>
            <person name="Tish M."/>
            <person name="Vispute N."/>
            <person name="Wilkes K.E."/>
            <person name="Williams C.R."/>
            <person name="Xiao X."/>
            <person name="Yoder B.A."/>
            <person name="Yu V.J."/>
            <person name="Lapin J.S."/>
            <person name="Ott C.T."/>
            <person name="Walburn T.D."/>
            <person name="Bradley K.W."/>
            <person name="Clarke D.Q."/>
            <person name="Lewis M.F."/>
            <person name="Barker L.P."/>
            <person name="Bailey C."/>
            <person name="Asai D.J."/>
            <person name="Bowman C.A."/>
            <person name="Russell D.A."/>
            <person name="Pope W.H."/>
            <person name="Jacobs-Sera D."/>
            <person name="Hendrix R.W."/>
            <person name="Hatfull G.F."/>
        </authorList>
    </citation>
    <scope>NUCLEOTIDE SEQUENCE [LARGE SCALE GENOMIC DNA]</scope>
</reference>
<protein>
    <submittedName>
        <fullName evidence="1">Uncharacterized protein</fullName>
    </submittedName>
</protein>
<proteinExistence type="predicted"/>
<evidence type="ECO:0000313" key="1">
    <source>
        <dbReference type="EMBL" id="AHZ95504.1"/>
    </source>
</evidence>
<dbReference type="KEGG" id="vg:60335555"/>
<dbReference type="Proteomes" id="UP000221944">
    <property type="component" value="Segment"/>
</dbReference>
<dbReference type="GeneID" id="60335555"/>
<keyword evidence="2" id="KW-1185">Reference proteome</keyword>